<organism evidence="1 2">
    <name type="scientific">Vibrio lentus</name>
    <dbReference type="NCBI Taxonomy" id="136468"/>
    <lineage>
        <taxon>Bacteria</taxon>
        <taxon>Pseudomonadati</taxon>
        <taxon>Pseudomonadota</taxon>
        <taxon>Gammaproteobacteria</taxon>
        <taxon>Vibrionales</taxon>
        <taxon>Vibrionaceae</taxon>
        <taxon>Vibrio</taxon>
    </lineage>
</organism>
<sequence length="58" mass="6822">MRFLKLKEVMEKTALSRSAIYRKMNDDEFPKSISLGERAVAWVDKEVDEWMEACLLGR</sequence>
<comment type="caution">
    <text evidence="1">The sequence shown here is derived from an EMBL/GenBank/DDBJ whole genome shotgun (WGS) entry which is preliminary data.</text>
</comment>
<accession>A0A2N7C5A3</accession>
<dbReference type="EMBL" id="MCSI01000058">
    <property type="protein sequence ID" value="PME70040.1"/>
    <property type="molecule type" value="Genomic_DNA"/>
</dbReference>
<dbReference type="AlphaFoldDB" id="A0A2N7C5A3"/>
<proteinExistence type="predicted"/>
<name>A0A2N7C5A3_9VIBR</name>
<evidence type="ECO:0000313" key="1">
    <source>
        <dbReference type="EMBL" id="PME70040.1"/>
    </source>
</evidence>
<evidence type="ECO:0000313" key="2">
    <source>
        <dbReference type="Proteomes" id="UP000235778"/>
    </source>
</evidence>
<protein>
    <submittedName>
        <fullName evidence="1">Transcriptional regulator</fullName>
    </submittedName>
</protein>
<dbReference type="Proteomes" id="UP000235778">
    <property type="component" value="Unassembled WGS sequence"/>
</dbReference>
<dbReference type="Pfam" id="PF05930">
    <property type="entry name" value="Phage_AlpA"/>
    <property type="match status" value="1"/>
</dbReference>
<reference evidence="2" key="1">
    <citation type="submission" date="2016-07" db="EMBL/GenBank/DDBJ databases">
        <title>Nontailed viruses are major unrecognized killers of bacteria in the ocean.</title>
        <authorList>
            <person name="Kauffman K."/>
            <person name="Hussain F."/>
            <person name="Yang J."/>
            <person name="Arevalo P."/>
            <person name="Brown J."/>
            <person name="Cutler M."/>
            <person name="Kelly L."/>
            <person name="Polz M.F."/>
        </authorList>
    </citation>
    <scope>NUCLEOTIDE SEQUENCE [LARGE SCALE GENOMIC DNA]</scope>
    <source>
        <strain evidence="2">10N.286.55.C1</strain>
    </source>
</reference>
<dbReference type="RefSeq" id="WP_017095382.1">
    <property type="nucleotide sequence ID" value="NZ_MCSH01000122.1"/>
</dbReference>
<dbReference type="FunFam" id="1.10.238.160:FF:000002">
    <property type="entry name" value="Predicted transcriptional regulator"/>
    <property type="match status" value="1"/>
</dbReference>
<dbReference type="PANTHER" id="PTHR36154:SF1">
    <property type="entry name" value="DNA-BINDING TRANSCRIPTIONAL ACTIVATOR ALPA"/>
    <property type="match status" value="1"/>
</dbReference>
<dbReference type="InterPro" id="IPR052931">
    <property type="entry name" value="Prophage_regulatory_activator"/>
</dbReference>
<dbReference type="PANTHER" id="PTHR36154">
    <property type="entry name" value="DNA-BINDING TRANSCRIPTIONAL ACTIVATOR ALPA"/>
    <property type="match status" value="1"/>
</dbReference>
<dbReference type="Gene3D" id="1.10.238.160">
    <property type="match status" value="1"/>
</dbReference>
<dbReference type="InterPro" id="IPR010260">
    <property type="entry name" value="AlpA"/>
</dbReference>
<gene>
    <name evidence="1" type="ORF">BCV30_04935</name>
</gene>